<dbReference type="EC" id="2.3.1.48" evidence="7"/>
<dbReference type="EMBL" id="CP001669">
    <property type="protein sequence ID" value="AFZ80482.1"/>
    <property type="molecule type" value="Genomic_DNA"/>
</dbReference>
<gene>
    <name evidence="7" type="ORF">BEWA_033350</name>
</gene>
<dbReference type="KEGG" id="beq:BEWA_033350"/>
<accession>L0AY24</accession>
<keyword evidence="3" id="KW-0156">Chromatin regulator</keyword>
<dbReference type="InterPro" id="IPR059104">
    <property type="entry name" value="Beta-prop_EIPR1-like"/>
</dbReference>
<dbReference type="InterPro" id="IPR022052">
    <property type="entry name" value="Histone-bd_RBBP4-like_N"/>
</dbReference>
<keyword evidence="2" id="KW-0677">Repeat</keyword>
<dbReference type="OrthoDB" id="427795at2759"/>
<dbReference type="SUPFAM" id="SSF50978">
    <property type="entry name" value="WD40 repeat-like"/>
    <property type="match status" value="1"/>
</dbReference>
<keyword evidence="7" id="KW-0808">Transferase</keyword>
<keyword evidence="1 4" id="KW-0853">WD repeat</keyword>
<dbReference type="Proteomes" id="UP000031512">
    <property type="component" value="Chromosome 1"/>
</dbReference>
<organism evidence="7 8">
    <name type="scientific">Theileria equi strain WA</name>
    <dbReference type="NCBI Taxonomy" id="1537102"/>
    <lineage>
        <taxon>Eukaryota</taxon>
        <taxon>Sar</taxon>
        <taxon>Alveolata</taxon>
        <taxon>Apicomplexa</taxon>
        <taxon>Aconoidasida</taxon>
        <taxon>Piroplasmida</taxon>
        <taxon>Theileriidae</taxon>
        <taxon>Theileria</taxon>
    </lineage>
</organism>
<dbReference type="PROSITE" id="PS50082">
    <property type="entry name" value="WD_REPEATS_2"/>
    <property type="match status" value="1"/>
</dbReference>
<evidence type="ECO:0000256" key="1">
    <source>
        <dbReference type="ARBA" id="ARBA00022574"/>
    </source>
</evidence>
<feature type="domain" description="Histone-binding protein RBBP4-like N-terminal" evidence="5">
    <location>
        <begin position="6"/>
        <end position="74"/>
    </location>
</feature>
<dbReference type="eggNOG" id="KOG0264">
    <property type="taxonomic scope" value="Eukaryota"/>
</dbReference>
<dbReference type="GO" id="GO:0006325">
    <property type="term" value="P:chromatin organization"/>
    <property type="evidence" value="ECO:0007669"/>
    <property type="project" value="UniProtKB-KW"/>
</dbReference>
<dbReference type="InterPro" id="IPR001680">
    <property type="entry name" value="WD40_rpt"/>
</dbReference>
<dbReference type="InterPro" id="IPR036322">
    <property type="entry name" value="WD40_repeat_dom_sf"/>
</dbReference>
<evidence type="ECO:0000313" key="7">
    <source>
        <dbReference type="EMBL" id="AFZ80482.1"/>
    </source>
</evidence>
<keyword evidence="7" id="KW-0012">Acyltransferase</keyword>
<evidence type="ECO:0000256" key="2">
    <source>
        <dbReference type="ARBA" id="ARBA00022737"/>
    </source>
</evidence>
<dbReference type="Gene3D" id="2.130.10.10">
    <property type="entry name" value="YVTN repeat-like/Quinoprotein amine dehydrogenase"/>
    <property type="match status" value="1"/>
</dbReference>
<reference evidence="7 8" key="1">
    <citation type="journal article" date="2012" name="BMC Genomics">
        <title>Comparative genomic analysis and phylogenetic position of Theileria equi.</title>
        <authorList>
            <person name="Kappmeyer L.S."/>
            <person name="Thiagarajan M."/>
            <person name="Herndon D.R."/>
            <person name="Ramsay J.D."/>
            <person name="Caler E."/>
            <person name="Djikeng A."/>
            <person name="Gillespie J.J."/>
            <person name="Lau A.O."/>
            <person name="Roalson E.H."/>
            <person name="Silva J.C."/>
            <person name="Silva M.G."/>
            <person name="Suarez C.E."/>
            <person name="Ueti M.W."/>
            <person name="Nene V.M."/>
            <person name="Mealey R.H."/>
            <person name="Knowles D.P."/>
            <person name="Brayton K.A."/>
        </authorList>
    </citation>
    <scope>NUCLEOTIDE SEQUENCE [LARGE SCALE GENOMIC DNA]</scope>
    <source>
        <strain evidence="7 8">WA</strain>
    </source>
</reference>
<dbReference type="VEuPathDB" id="PiroplasmaDB:BEWA_033350"/>
<dbReference type="GeneID" id="15806875"/>
<dbReference type="PANTHER" id="PTHR22850">
    <property type="entry name" value="WD40 REPEAT FAMILY"/>
    <property type="match status" value="1"/>
</dbReference>
<dbReference type="Pfam" id="PF23609">
    <property type="entry name" value="Beta-prop_EIPR1"/>
    <property type="match status" value="1"/>
</dbReference>
<dbReference type="RefSeq" id="XP_004830148.1">
    <property type="nucleotide sequence ID" value="XM_004830091.1"/>
</dbReference>
<dbReference type="SMART" id="SM00320">
    <property type="entry name" value="WD40"/>
    <property type="match status" value="5"/>
</dbReference>
<sequence>MEDQRHNWIVNTRVLYDFISSIRLPQQPLCVEFTQMLENENNDNGLSNQQIACGLQRETEEDVSIYVIDVTVPSEPLKEELRRYCKCSDYEGFPLPCNNNDPMYQCVGTIRLEGDVNRILSTTNDHGSIIMAAKTTEVYLFGLKNLSQNSNDVKPIAILKGHTAEGYGLAFNHSASQLASSSEDGLMFIYDLESSKSIYSYSHDNGGLNCVDYSEFDNNICLIATEDGYILTVDPRENGPVSRTKRNKGAQNAISTTSFNSNIFASGDVEGVVQLWDQRNLVEPVHEIKAHPEPIVRLHFNKLSSSLIASASEDSTVCIFDLDSAGKDIEYEEQDVDDDSPPELIFTHNGHQEKIYDFSWSSNEDTDTFITSVGEDYVLQMWQMTADVIDYSSEDE</sequence>
<dbReference type="STRING" id="1537102.L0AY24"/>
<dbReference type="Pfam" id="PF12265">
    <property type="entry name" value="CAF1C_H4-bd"/>
    <property type="match status" value="1"/>
</dbReference>
<dbReference type="Pfam" id="PF00400">
    <property type="entry name" value="WD40"/>
    <property type="match status" value="1"/>
</dbReference>
<name>L0AY24_THEEQ</name>
<evidence type="ECO:0000259" key="6">
    <source>
        <dbReference type="Pfam" id="PF23609"/>
    </source>
</evidence>
<dbReference type="AlphaFoldDB" id="L0AY24"/>
<keyword evidence="8" id="KW-1185">Reference proteome</keyword>
<feature type="domain" description="EIPR1-like beta-propeller" evidence="6">
    <location>
        <begin position="105"/>
        <end position="319"/>
    </location>
</feature>
<evidence type="ECO:0000256" key="4">
    <source>
        <dbReference type="PROSITE-ProRule" id="PRU00221"/>
    </source>
</evidence>
<evidence type="ECO:0000256" key="3">
    <source>
        <dbReference type="ARBA" id="ARBA00022853"/>
    </source>
</evidence>
<protein>
    <submittedName>
        <fullName evidence="7">Chromatin assembly factor 1, putative</fullName>
        <ecNumber evidence="7">2.3.1.48</ecNumber>
    </submittedName>
</protein>
<evidence type="ECO:0000313" key="8">
    <source>
        <dbReference type="Proteomes" id="UP000031512"/>
    </source>
</evidence>
<dbReference type="InterPro" id="IPR015943">
    <property type="entry name" value="WD40/YVTN_repeat-like_dom_sf"/>
</dbReference>
<evidence type="ECO:0000259" key="5">
    <source>
        <dbReference type="Pfam" id="PF12265"/>
    </source>
</evidence>
<dbReference type="InterPro" id="IPR050459">
    <property type="entry name" value="WD_repeat_RBAP46/RBAP48/MSI1"/>
</dbReference>
<dbReference type="GO" id="GO:0061733">
    <property type="term" value="F:protein-lysine-acetyltransferase activity"/>
    <property type="evidence" value="ECO:0007669"/>
    <property type="project" value="UniProtKB-EC"/>
</dbReference>
<feature type="repeat" description="WD" evidence="4">
    <location>
        <begin position="159"/>
        <end position="200"/>
    </location>
</feature>
<proteinExistence type="predicted"/>